<dbReference type="InterPro" id="IPR057283">
    <property type="entry name" value="RGF3_WH"/>
</dbReference>
<evidence type="ECO:0000259" key="4">
    <source>
        <dbReference type="PROSITE" id="PS50010"/>
    </source>
</evidence>
<dbReference type="Pfam" id="PF15405">
    <property type="entry name" value="PH_5"/>
    <property type="match status" value="1"/>
</dbReference>
<dbReference type="Gene3D" id="2.30.29.30">
    <property type="entry name" value="Pleckstrin-homology domain (PH domain)/Phosphotyrosine-binding domain (PTB)"/>
    <property type="match status" value="1"/>
</dbReference>
<dbReference type="RefSeq" id="XP_070899975.1">
    <property type="nucleotide sequence ID" value="XM_071039894.1"/>
</dbReference>
<name>A0ABR4KHF3_9EURO</name>
<dbReference type="SMART" id="SM00325">
    <property type="entry name" value="RhoGEF"/>
    <property type="match status" value="1"/>
</dbReference>
<dbReference type="GeneID" id="98155058"/>
<dbReference type="InterPro" id="IPR000219">
    <property type="entry name" value="DH_dom"/>
</dbReference>
<dbReference type="Pfam" id="PF00621">
    <property type="entry name" value="RhoGEF"/>
    <property type="match status" value="1"/>
</dbReference>
<evidence type="ECO:0000256" key="2">
    <source>
        <dbReference type="ARBA" id="ARBA00022658"/>
    </source>
</evidence>
<dbReference type="SMART" id="SM00233">
    <property type="entry name" value="PH"/>
    <property type="match status" value="1"/>
</dbReference>
<feature type="compositionally biased region" description="Polar residues" evidence="3">
    <location>
        <begin position="527"/>
        <end position="536"/>
    </location>
</feature>
<feature type="compositionally biased region" description="Polar residues" evidence="3">
    <location>
        <begin position="733"/>
        <end position="748"/>
    </location>
</feature>
<dbReference type="SUPFAM" id="SSF50729">
    <property type="entry name" value="PH domain-like"/>
    <property type="match status" value="1"/>
</dbReference>
<dbReference type="PANTHER" id="PTHR46572:SF1">
    <property type="entry name" value="RHO1 GUANINE NUCLEOTIDE EXCHANGE FACTOR TUS1"/>
    <property type="match status" value="1"/>
</dbReference>
<protein>
    <submittedName>
        <fullName evidence="6">CNH domain-containing protein</fullName>
    </submittedName>
</protein>
<dbReference type="PROSITE" id="PS50219">
    <property type="entry name" value="CNH"/>
    <property type="match status" value="1"/>
</dbReference>
<dbReference type="SMART" id="SM00036">
    <property type="entry name" value="CNH"/>
    <property type="match status" value="1"/>
</dbReference>
<feature type="compositionally biased region" description="Basic and acidic residues" evidence="3">
    <location>
        <begin position="498"/>
        <end position="512"/>
    </location>
</feature>
<dbReference type="PANTHER" id="PTHR46572">
    <property type="entry name" value="RHO1 GDP-GTP EXCHANGE PROTEIN 1-RELATED"/>
    <property type="match status" value="1"/>
</dbReference>
<dbReference type="EMBL" id="JBFXLR010000017">
    <property type="protein sequence ID" value="KAL2851718.1"/>
    <property type="molecule type" value="Genomic_DNA"/>
</dbReference>
<keyword evidence="1" id="KW-0597">Phosphoprotein</keyword>
<dbReference type="InterPro" id="IPR035899">
    <property type="entry name" value="DBL_dom_sf"/>
</dbReference>
<keyword evidence="7" id="KW-1185">Reference proteome</keyword>
<accession>A0ABR4KHF3</accession>
<keyword evidence="2" id="KW-0344">Guanine-nucleotide releasing factor</keyword>
<feature type="compositionally biased region" description="Polar residues" evidence="3">
    <location>
        <begin position="409"/>
        <end position="420"/>
    </location>
</feature>
<dbReference type="InterPro" id="IPR001849">
    <property type="entry name" value="PH_domain"/>
</dbReference>
<dbReference type="Pfam" id="PF00780">
    <property type="entry name" value="CNH"/>
    <property type="match status" value="1"/>
</dbReference>
<reference evidence="6 7" key="1">
    <citation type="submission" date="2024-07" db="EMBL/GenBank/DDBJ databases">
        <title>Section-level genome sequencing and comparative genomics of Aspergillus sections Usti and Cavernicolus.</title>
        <authorList>
            <consortium name="Lawrence Berkeley National Laboratory"/>
            <person name="Nybo J.L."/>
            <person name="Vesth T.C."/>
            <person name="Theobald S."/>
            <person name="Frisvad J.C."/>
            <person name="Larsen T.O."/>
            <person name="Kjaerboelling I."/>
            <person name="Rothschild-Mancinelli K."/>
            <person name="Lyhne E.K."/>
            <person name="Kogle M.E."/>
            <person name="Barry K."/>
            <person name="Clum A."/>
            <person name="Na H."/>
            <person name="Ledsgaard L."/>
            <person name="Lin J."/>
            <person name="Lipzen A."/>
            <person name="Kuo A."/>
            <person name="Riley R."/>
            <person name="Mondo S."/>
            <person name="LaButti K."/>
            <person name="Haridas S."/>
            <person name="Pangalinan J."/>
            <person name="Salamov A.A."/>
            <person name="Simmons B.A."/>
            <person name="Magnuson J.K."/>
            <person name="Chen J."/>
            <person name="Drula E."/>
            <person name="Henrissat B."/>
            <person name="Wiebenga A."/>
            <person name="Lubbers R.J."/>
            <person name="Gomes A.C."/>
            <person name="Macurrencykelacurrency M.R."/>
            <person name="Stajich J."/>
            <person name="Grigoriev I.V."/>
            <person name="Mortensen U.H."/>
            <person name="De vries R.P."/>
            <person name="Baker S.E."/>
            <person name="Andersen M.R."/>
        </authorList>
    </citation>
    <scope>NUCLEOTIDE SEQUENCE [LARGE SCALE GENOMIC DNA]</scope>
    <source>
        <strain evidence="6 7">CBS 756.74</strain>
    </source>
</reference>
<feature type="domain" description="CNH" evidence="5">
    <location>
        <begin position="1428"/>
        <end position="1757"/>
    </location>
</feature>
<dbReference type="InterPro" id="IPR041675">
    <property type="entry name" value="PH_5"/>
</dbReference>
<comment type="caution">
    <text evidence="6">The sequence shown here is derived from an EMBL/GenBank/DDBJ whole genome shotgun (WGS) entry which is preliminary data.</text>
</comment>
<proteinExistence type="predicted"/>
<evidence type="ECO:0000313" key="7">
    <source>
        <dbReference type="Proteomes" id="UP001610444"/>
    </source>
</evidence>
<feature type="compositionally biased region" description="Low complexity" evidence="3">
    <location>
        <begin position="99"/>
        <end position="112"/>
    </location>
</feature>
<evidence type="ECO:0000313" key="6">
    <source>
        <dbReference type="EMBL" id="KAL2851718.1"/>
    </source>
</evidence>
<feature type="compositionally biased region" description="Polar residues" evidence="3">
    <location>
        <begin position="181"/>
        <end position="207"/>
    </location>
</feature>
<feature type="compositionally biased region" description="Polar residues" evidence="3">
    <location>
        <begin position="574"/>
        <end position="587"/>
    </location>
</feature>
<dbReference type="InterPro" id="IPR011993">
    <property type="entry name" value="PH-like_dom_sf"/>
</dbReference>
<feature type="compositionally biased region" description="Polar residues" evidence="3">
    <location>
        <begin position="1"/>
        <end position="16"/>
    </location>
</feature>
<feature type="region of interest" description="Disordered" evidence="3">
    <location>
        <begin position="1"/>
        <end position="763"/>
    </location>
</feature>
<gene>
    <name evidence="6" type="ORF">BJX68DRAFT_235559</name>
</gene>
<feature type="compositionally biased region" description="Polar residues" evidence="3">
    <location>
        <begin position="113"/>
        <end position="136"/>
    </location>
</feature>
<dbReference type="Gene3D" id="1.20.900.10">
    <property type="entry name" value="Dbl homology (DH) domain"/>
    <property type="match status" value="1"/>
</dbReference>
<dbReference type="InterPro" id="IPR052233">
    <property type="entry name" value="Rho-type_GEFs"/>
</dbReference>
<dbReference type="SUPFAM" id="SSF48065">
    <property type="entry name" value="DBL homology domain (DH-domain)"/>
    <property type="match status" value="1"/>
</dbReference>
<feature type="compositionally biased region" description="Basic and acidic residues" evidence="3">
    <location>
        <begin position="422"/>
        <end position="436"/>
    </location>
</feature>
<feature type="compositionally biased region" description="Low complexity" evidence="3">
    <location>
        <begin position="137"/>
        <end position="159"/>
    </location>
</feature>
<feature type="compositionally biased region" description="Low complexity" evidence="3">
    <location>
        <begin position="243"/>
        <end position="287"/>
    </location>
</feature>
<dbReference type="Proteomes" id="UP001610444">
    <property type="component" value="Unassembled WGS sequence"/>
</dbReference>
<dbReference type="InterPro" id="IPR001180">
    <property type="entry name" value="CNH_dom"/>
</dbReference>
<dbReference type="Pfam" id="PF23582">
    <property type="entry name" value="WHD_RGF3"/>
    <property type="match status" value="1"/>
</dbReference>
<sequence>MANYHNGNQSYGQPGQTPRYDAYPPPTAQPLRRVPSFDAGDDQNLFAAPAGHNPRATDGNHRFSSLSERTAAYNAVRDEYADPRYSQVSATSPPRARAQSQSSYQYQYTSSSLAPMSPTQSYNPQQYALPTPASQHTGYSPLSYSSSTSYGNSTNSGASPTHQPYNPAAYQAASIGGLGSPTIQRQSSMIFAQTPLSPHPYQSSHTSLPPPPPPRGPDHPYGGRPSPQYPSASPGAQYGFPTQSSQSSLNASSYNLASPTTPSTAFASGSGSLSSATSYTSRTYSGGVPIPAYTTHPSRLADPSRTPSVDEEPPEPPAHYSGDNYDKPMHGPGRALPTPPIHQAQPSTSPRRTDTLTRHPQARPLPGPPVETDDRRGSGYLNGAGAHQPADQSGYDELVNQIEAAFPETQWTGNYQSNQRPLHIDIDPLDSDRRGSSEPQSATPAPLHISPDERHTHTNGSIATGTGHYVNYGAYEDDSDAEAEAGIAMMAMAEEEDRAQADRMQERSRRETNASTTSGLSKRPSVTAPSPAQNTRADWYPPYGSTSQLDQSPYDEGAPHTSPYDEEPEPDNRQVATSGSRHSSNASLEERTEYSDEYDYPPINDDYVHPFPEFPSSARVDAGGTGGLSEPSTYNRRMSFDYDDETDGSLSHRRQSHQSGSEGSIRGEDELTDLFFHPGMRPLPAPPEEPAKNATLRPHLMPAGTYRQSDPGEQYTNSYFSVPSPDSYAATVPSPTQFSRSTSLTSQPIGPRADPPIRSKTDADRAKYKQQQEMLRQGALKLDSGMDPAAAAIALDLPAIPAGRRKKFHPNKLSSEDFRRCAEPWALSAVLAWVRNLAEDETDLKEHAIVDAIVALFTHKVPTMNTADAETLAAGVVQDMLNQGALVNDEEWVKFGSGELSGVLFQITGTGCYSPLLHEQESETEVVGRCYSHHCMRTLKKVNLRAQGPQKKVEDWVTFYKVPKEVWEAHPKKEIERQNNLHEIVTTEDSFIGQLDVLRELYRDRLATSNPPIIPPKHINQFLTEVFGKVDAVKKVNEDYLLAQLKYRQNVQGPFIVGFSDIFREWIRKAKSIYISYAATFPRANYLVRKEAERNLIFRQFLSDARDNKLSNRLNWDTFLKAPITRIQRIALLLTTVHHNMPKDSEEKTNLAQAIEEIKLVALECDNKVGEMTKKVDLIELSSKLKLRSDMRKDVELNLDHLGREIVFRGDLQRPGTRTRFLVDTHAILFDHYLVLAKLSTMRDAARTVKFENYDVSKLPIPMDLLVLESTHEDPVVKSAVRGVVSAAGAQPAARAGAGIVHTNTDASGKTLVPATVLENPKDDKVLYPFKIKHLGRDGTYTLYASSPQNRKEWCDKITEAKTKHAAALYTQNSEPFRLRVLADTAFSSSDSSPPANSVIIKGTPLDRAVREVEKKYPPASRPSPICRAAVHCATVFEQPPGRKMCAIGTDYGVYISEYNDPRGWTRVCFLPCLKVPSLQIQAIPMVRVTQISVFEEFNVFLLIADKSLIAYHLDVVCPASGGAVATQTSNDSARRAPQKLSGNREVGFFAAGQMKDRTLVMYKKRDGLSSTFKILEPVLQKSATSRSRFFSSRRGQTEFFREYDEFYIPAESYGINLFHSSLAISTQKGIEILTLDKKQTWSVPEFRTDAPEAQAHLSKIAQRILGLRPLGMFRLSDAEFLVTYTECAVYVNQHGDVSRSVVMEFVGRAHSACLYGKFLVLFNEDFVEVRNAMNGRLRQVIPGHNVVCLDDGSRFPGSGVNSIPTSSGGTVNLSSGTSNGASLATQGRTVKICMQHPDYPRNLIVLELLENEGQKD</sequence>
<evidence type="ECO:0000259" key="5">
    <source>
        <dbReference type="PROSITE" id="PS50219"/>
    </source>
</evidence>
<evidence type="ECO:0000256" key="1">
    <source>
        <dbReference type="ARBA" id="ARBA00022553"/>
    </source>
</evidence>
<organism evidence="6 7">
    <name type="scientific">Aspergillus pseudodeflectus</name>
    <dbReference type="NCBI Taxonomy" id="176178"/>
    <lineage>
        <taxon>Eukaryota</taxon>
        <taxon>Fungi</taxon>
        <taxon>Dikarya</taxon>
        <taxon>Ascomycota</taxon>
        <taxon>Pezizomycotina</taxon>
        <taxon>Eurotiomycetes</taxon>
        <taxon>Eurotiomycetidae</taxon>
        <taxon>Eurotiales</taxon>
        <taxon>Aspergillaceae</taxon>
        <taxon>Aspergillus</taxon>
        <taxon>Aspergillus subgen. Nidulantes</taxon>
    </lineage>
</organism>
<dbReference type="PROSITE" id="PS50010">
    <property type="entry name" value="DH_2"/>
    <property type="match status" value="1"/>
</dbReference>
<evidence type="ECO:0000256" key="3">
    <source>
        <dbReference type="SAM" id="MobiDB-lite"/>
    </source>
</evidence>
<feature type="domain" description="DH" evidence="4">
    <location>
        <begin position="976"/>
        <end position="1168"/>
    </location>
</feature>